<evidence type="ECO:0000313" key="1">
    <source>
        <dbReference type="EMBL" id="EDM16815.1"/>
    </source>
</evidence>
<dbReference type="Proteomes" id="UP000234681">
    <property type="component" value="Chromosome 7"/>
</dbReference>
<organism evidence="1 2">
    <name type="scientific">Rattus norvegicus</name>
    <name type="common">Rat</name>
    <dbReference type="NCBI Taxonomy" id="10116"/>
    <lineage>
        <taxon>Eukaryota</taxon>
        <taxon>Metazoa</taxon>
        <taxon>Chordata</taxon>
        <taxon>Craniata</taxon>
        <taxon>Vertebrata</taxon>
        <taxon>Euteleostomi</taxon>
        <taxon>Mammalia</taxon>
        <taxon>Eutheria</taxon>
        <taxon>Euarchontoglires</taxon>
        <taxon>Glires</taxon>
        <taxon>Rodentia</taxon>
        <taxon>Myomorpha</taxon>
        <taxon>Muroidea</taxon>
        <taxon>Muridae</taxon>
        <taxon>Murinae</taxon>
        <taxon>Rattus</taxon>
    </lineage>
</organism>
<sequence>MSSLCHFCAARNRGCRKRPWERLVSIFFPFSGHPFNKAFFFYLKIKKNFFMIPSRSDHFHSQCL</sequence>
<evidence type="ECO:0000313" key="2">
    <source>
        <dbReference type="Proteomes" id="UP000234681"/>
    </source>
</evidence>
<name>A6IG83_RAT</name>
<gene>
    <name evidence="1" type="ORF">rCG_48748</name>
</gene>
<dbReference type="EMBL" id="CH473960">
    <property type="protein sequence ID" value="EDM16815.1"/>
    <property type="molecule type" value="Genomic_DNA"/>
</dbReference>
<dbReference type="AlphaFoldDB" id="A6IG83"/>
<proteinExistence type="predicted"/>
<protein>
    <submittedName>
        <fullName evidence="1">RCG48748</fullName>
    </submittedName>
</protein>
<accession>A6IG83</accession>
<reference evidence="1 2" key="1">
    <citation type="submission" date="2005-09" db="EMBL/GenBank/DDBJ databases">
        <authorList>
            <person name="Mural R.J."/>
            <person name="Li P.W."/>
            <person name="Adams M.D."/>
            <person name="Amanatides P.G."/>
            <person name="Baden-Tillson H."/>
            <person name="Barnstead M."/>
            <person name="Chin S.H."/>
            <person name="Dew I."/>
            <person name="Evans C.A."/>
            <person name="Ferriera S."/>
            <person name="Flanigan M."/>
            <person name="Fosler C."/>
            <person name="Glodek A."/>
            <person name="Gu Z."/>
            <person name="Holt R.A."/>
            <person name="Jennings D."/>
            <person name="Kraft C.L."/>
            <person name="Lu F."/>
            <person name="Nguyen T."/>
            <person name="Nusskern D.R."/>
            <person name="Pfannkoch C.M."/>
            <person name="Sitter C."/>
            <person name="Sutton G.G."/>
            <person name="Venter J.C."/>
            <person name="Wang Z."/>
            <person name="Woodage T."/>
            <person name="Zheng X.H."/>
            <person name="Zhong F."/>
        </authorList>
    </citation>
    <scope>NUCLEOTIDE SEQUENCE [LARGE SCALE GENOMIC DNA]</scope>
    <source>
        <strain>BN</strain>
        <strain evidence="2">Sprague-Dawley</strain>
    </source>
</reference>